<evidence type="ECO:0000256" key="2">
    <source>
        <dbReference type="SAM" id="Phobius"/>
    </source>
</evidence>
<evidence type="ECO:0000313" key="3">
    <source>
        <dbReference type="EMBL" id="CZT17645.1"/>
    </source>
</evidence>
<name>A0A2D3UUB9_9PEZI</name>
<accession>A0A2D3UUB9</accession>
<keyword evidence="2" id="KW-0812">Transmembrane</keyword>
<dbReference type="GeneID" id="35598683"/>
<feature type="transmembrane region" description="Helical" evidence="2">
    <location>
        <begin position="6"/>
        <end position="28"/>
    </location>
</feature>
<dbReference type="OrthoDB" id="3001700at2759"/>
<keyword evidence="2" id="KW-0472">Membrane</keyword>
<feature type="region of interest" description="Disordered" evidence="1">
    <location>
        <begin position="57"/>
        <end position="105"/>
    </location>
</feature>
<proteinExistence type="predicted"/>
<evidence type="ECO:0000256" key="1">
    <source>
        <dbReference type="SAM" id="MobiDB-lite"/>
    </source>
</evidence>
<gene>
    <name evidence="3" type="ORF">RCC_03482</name>
</gene>
<dbReference type="RefSeq" id="XP_023624536.1">
    <property type="nucleotide sequence ID" value="XM_023768768.1"/>
</dbReference>
<keyword evidence="2" id="KW-1133">Transmembrane helix</keyword>
<dbReference type="Proteomes" id="UP000225277">
    <property type="component" value="Unassembled WGS sequence"/>
</dbReference>
<keyword evidence="4" id="KW-1185">Reference proteome</keyword>
<feature type="compositionally biased region" description="Polar residues" evidence="1">
    <location>
        <begin position="57"/>
        <end position="68"/>
    </location>
</feature>
<organism evidence="3 4">
    <name type="scientific">Ramularia collo-cygni</name>
    <dbReference type="NCBI Taxonomy" id="112498"/>
    <lineage>
        <taxon>Eukaryota</taxon>
        <taxon>Fungi</taxon>
        <taxon>Dikarya</taxon>
        <taxon>Ascomycota</taxon>
        <taxon>Pezizomycotina</taxon>
        <taxon>Dothideomycetes</taxon>
        <taxon>Dothideomycetidae</taxon>
        <taxon>Mycosphaerellales</taxon>
        <taxon>Mycosphaerellaceae</taxon>
        <taxon>Ramularia</taxon>
    </lineage>
</organism>
<dbReference type="AlphaFoldDB" id="A0A2D3UUB9"/>
<evidence type="ECO:0000313" key="4">
    <source>
        <dbReference type="Proteomes" id="UP000225277"/>
    </source>
</evidence>
<sequence>MPSTTLITTSLLLALTGLIVGYIYIFGVPPEMKKKMERAALKTVGENKASYALKSSISQMPESNQQELNEAKETVGDVAGGSMQNPLGEFVGESADSATAPFTGR</sequence>
<dbReference type="EMBL" id="FJUY01000004">
    <property type="protein sequence ID" value="CZT17645.1"/>
    <property type="molecule type" value="Genomic_DNA"/>
</dbReference>
<reference evidence="3 4" key="1">
    <citation type="submission" date="2016-03" db="EMBL/GenBank/DDBJ databases">
        <authorList>
            <person name="Ploux O."/>
        </authorList>
    </citation>
    <scope>NUCLEOTIDE SEQUENCE [LARGE SCALE GENOMIC DNA]</scope>
    <source>
        <strain evidence="3 4">URUG2</strain>
    </source>
</reference>
<protein>
    <submittedName>
        <fullName evidence="3">Uncharacterized protein</fullName>
    </submittedName>
</protein>